<proteinExistence type="predicted"/>
<name>A0AAP0E063_9MAGN</name>
<dbReference type="EMBL" id="JBBNAF010000024">
    <property type="protein sequence ID" value="KAK9082417.1"/>
    <property type="molecule type" value="Genomic_DNA"/>
</dbReference>
<evidence type="ECO:0000313" key="1">
    <source>
        <dbReference type="EMBL" id="KAK9082417.1"/>
    </source>
</evidence>
<reference evidence="1 2" key="1">
    <citation type="submission" date="2024-01" db="EMBL/GenBank/DDBJ databases">
        <title>Genome assemblies of Stephania.</title>
        <authorList>
            <person name="Yang L."/>
        </authorList>
    </citation>
    <scope>NUCLEOTIDE SEQUENCE [LARGE SCALE GENOMIC DNA]</scope>
    <source>
        <strain evidence="1">YNDBR</strain>
        <tissue evidence="1">Leaf</tissue>
    </source>
</reference>
<sequence length="90" mass="9597">MFESDLGGGEEDFGMESAREINTSNLPVFLLESRRSKGLSGGGHCWGFNVGGCICGDDGFCGVLCNGDVRTGEEEDEEDEIEWELGALAS</sequence>
<comment type="caution">
    <text evidence="1">The sequence shown here is derived from an EMBL/GenBank/DDBJ whole genome shotgun (WGS) entry which is preliminary data.</text>
</comment>
<keyword evidence="2" id="KW-1185">Reference proteome</keyword>
<evidence type="ECO:0000313" key="2">
    <source>
        <dbReference type="Proteomes" id="UP001420932"/>
    </source>
</evidence>
<dbReference type="Proteomes" id="UP001420932">
    <property type="component" value="Unassembled WGS sequence"/>
</dbReference>
<accession>A0AAP0E063</accession>
<gene>
    <name evidence="1" type="ORF">Syun_031159</name>
</gene>
<organism evidence="1 2">
    <name type="scientific">Stephania yunnanensis</name>
    <dbReference type="NCBI Taxonomy" id="152371"/>
    <lineage>
        <taxon>Eukaryota</taxon>
        <taxon>Viridiplantae</taxon>
        <taxon>Streptophyta</taxon>
        <taxon>Embryophyta</taxon>
        <taxon>Tracheophyta</taxon>
        <taxon>Spermatophyta</taxon>
        <taxon>Magnoliopsida</taxon>
        <taxon>Ranunculales</taxon>
        <taxon>Menispermaceae</taxon>
        <taxon>Menispermoideae</taxon>
        <taxon>Cissampelideae</taxon>
        <taxon>Stephania</taxon>
    </lineage>
</organism>
<dbReference type="AlphaFoldDB" id="A0AAP0E063"/>
<protein>
    <submittedName>
        <fullName evidence="1">Uncharacterized protein</fullName>
    </submittedName>
</protein>